<keyword evidence="1" id="KW-0472">Membrane</keyword>
<reference evidence="2 3" key="1">
    <citation type="submission" date="2016-03" db="EMBL/GenBank/DDBJ databases">
        <authorList>
            <person name="Ploux O."/>
        </authorList>
    </citation>
    <scope>NUCLEOTIDE SEQUENCE [LARGE SCALE GENOMIC DNA]</scope>
    <source>
        <strain evidence="2 3">UAMH 11012</strain>
    </source>
</reference>
<dbReference type="STRING" id="576137.A0A1L7XKT4"/>
<keyword evidence="3" id="KW-1185">Reference proteome</keyword>
<organism evidence="2 3">
    <name type="scientific">Phialocephala subalpina</name>
    <dbReference type="NCBI Taxonomy" id="576137"/>
    <lineage>
        <taxon>Eukaryota</taxon>
        <taxon>Fungi</taxon>
        <taxon>Dikarya</taxon>
        <taxon>Ascomycota</taxon>
        <taxon>Pezizomycotina</taxon>
        <taxon>Leotiomycetes</taxon>
        <taxon>Helotiales</taxon>
        <taxon>Mollisiaceae</taxon>
        <taxon>Phialocephala</taxon>
        <taxon>Phialocephala fortinii species complex</taxon>
    </lineage>
</organism>
<accession>A0A1L7XKT4</accession>
<evidence type="ECO:0000313" key="3">
    <source>
        <dbReference type="Proteomes" id="UP000184330"/>
    </source>
</evidence>
<protein>
    <submittedName>
        <fullName evidence="2">Uncharacterized protein</fullName>
    </submittedName>
</protein>
<dbReference type="AlphaFoldDB" id="A0A1L7XKT4"/>
<proteinExistence type="predicted"/>
<keyword evidence="1" id="KW-1133">Transmembrane helix</keyword>
<dbReference type="EMBL" id="FJOG01000032">
    <property type="protein sequence ID" value="CZR65670.1"/>
    <property type="molecule type" value="Genomic_DNA"/>
</dbReference>
<sequence length="590" mass="66674">MRELSEIMRVLPQEIYDEIASQFEAVIPYQEPPRGAPRNTSPFVCYDMVTAWYGRNSRPDVETLKDLCLVSKAFNLAATTVLFRNTRSLWTPRCAYWWLQSRNSLSLSLPPKYVKNLDIQLHTFFAKSAAHEQTNEDREISASVGKFIDDLSEGLNSVGGLRSLYINTGSWKSRFIYDSYGVRTGDTRAEDVDMEHLTSFLNQLCKSFSTPSSFSHLTELRLSFPSSYDFVALGKIIPGSFLQQLKALGLAVADATGPGGSSSYLAQSDLDSDGDDRFESSNLQKLYPNKQYAHAISFFLCRMIISASKLVELLSPSALSRLWIHDVELTSGSWDEVFDHLQKCDNLEYLNPSNCSYARGGSSIHYRDWNVREWEDTNNLWSTHERDGTTLVKLVESLVEKAGGRAKYPDMNIEQAMLPSEVYSDDEDDSEEDPNIDDFDDYESLHDYVSGDDDFDGEQPFQQGFIGWSEEQNVTPKGMWRRGTKAPRLHSSMKFNYATTRSFILGNIFCSICKHAGSLRLKLPLTRAEGLRSVDDCTVFRPAYRNVTEHSRKAQPMDAHGIAVVGIPMSTSLLLLLLNKSALRTRYNSL</sequence>
<dbReference type="OrthoDB" id="3799527at2759"/>
<evidence type="ECO:0000256" key="1">
    <source>
        <dbReference type="SAM" id="Phobius"/>
    </source>
</evidence>
<keyword evidence="1" id="KW-0812">Transmembrane</keyword>
<dbReference type="SUPFAM" id="SSF52047">
    <property type="entry name" value="RNI-like"/>
    <property type="match status" value="1"/>
</dbReference>
<dbReference type="Proteomes" id="UP000184330">
    <property type="component" value="Unassembled WGS sequence"/>
</dbReference>
<evidence type="ECO:0000313" key="2">
    <source>
        <dbReference type="EMBL" id="CZR65670.1"/>
    </source>
</evidence>
<name>A0A1L7XKT4_9HELO</name>
<feature type="transmembrane region" description="Helical" evidence="1">
    <location>
        <begin position="559"/>
        <end position="578"/>
    </location>
</feature>
<gene>
    <name evidence="2" type="ORF">PAC_15570</name>
</gene>